<dbReference type="SUPFAM" id="SSF46689">
    <property type="entry name" value="Homeodomain-like"/>
    <property type="match status" value="1"/>
</dbReference>
<name>A0ABV9B9B6_9ACTN</name>
<dbReference type="InterPro" id="IPR023772">
    <property type="entry name" value="DNA-bd_HTH_TetR-type_CS"/>
</dbReference>
<feature type="DNA-binding region" description="H-T-H motif" evidence="4">
    <location>
        <begin position="31"/>
        <end position="50"/>
    </location>
</feature>
<accession>A0ABV9B9B6</accession>
<dbReference type="InterPro" id="IPR001647">
    <property type="entry name" value="HTH_TetR"/>
</dbReference>
<dbReference type="PANTHER" id="PTHR30055:SF234">
    <property type="entry name" value="HTH-TYPE TRANSCRIPTIONAL REGULATOR BETI"/>
    <property type="match status" value="1"/>
</dbReference>
<proteinExistence type="predicted"/>
<dbReference type="Gene3D" id="1.10.357.10">
    <property type="entry name" value="Tetracycline Repressor, domain 2"/>
    <property type="match status" value="1"/>
</dbReference>
<evidence type="ECO:0000313" key="7">
    <source>
        <dbReference type="Proteomes" id="UP001595839"/>
    </source>
</evidence>
<evidence type="ECO:0000256" key="4">
    <source>
        <dbReference type="PROSITE-ProRule" id="PRU00335"/>
    </source>
</evidence>
<evidence type="ECO:0000256" key="3">
    <source>
        <dbReference type="ARBA" id="ARBA00023163"/>
    </source>
</evidence>
<dbReference type="PANTHER" id="PTHR30055">
    <property type="entry name" value="HTH-TYPE TRANSCRIPTIONAL REGULATOR RUTR"/>
    <property type="match status" value="1"/>
</dbReference>
<protein>
    <submittedName>
        <fullName evidence="6">TetR family transcriptional regulator</fullName>
    </submittedName>
</protein>
<evidence type="ECO:0000259" key="5">
    <source>
        <dbReference type="PROSITE" id="PS50977"/>
    </source>
</evidence>
<dbReference type="EMBL" id="JBHSFK010000059">
    <property type="protein sequence ID" value="MFC4507650.1"/>
    <property type="molecule type" value="Genomic_DNA"/>
</dbReference>
<dbReference type="InterPro" id="IPR036271">
    <property type="entry name" value="Tet_transcr_reg_TetR-rel_C_sf"/>
</dbReference>
<gene>
    <name evidence="6" type="ORF">ACFPIH_50985</name>
</gene>
<sequence length="211" mass="22911">MVKQERAARTRETLMQAAAEFFDRDGYGLTTLSRVSKAAGISVGALTFHFPAKDDLADAIQVRGGTITQEALDRVDTEPGRPLRTLVGITLELARLMEKEAIVRAAARLTRERRSVSADWQAAWLPTVDRLLASAAEQDLREGIDPKAVRALVVHLITGAEAQIRCNANGARDRGESAEAQLTNIWRVVLRGVADDARAGERGQGEGKLVS</sequence>
<dbReference type="PROSITE" id="PS01081">
    <property type="entry name" value="HTH_TETR_1"/>
    <property type="match status" value="1"/>
</dbReference>
<dbReference type="PROSITE" id="PS50977">
    <property type="entry name" value="HTH_TETR_2"/>
    <property type="match status" value="1"/>
</dbReference>
<reference evidence="7" key="1">
    <citation type="journal article" date="2019" name="Int. J. Syst. Evol. Microbiol.">
        <title>The Global Catalogue of Microorganisms (GCM) 10K type strain sequencing project: providing services to taxonomists for standard genome sequencing and annotation.</title>
        <authorList>
            <consortium name="The Broad Institute Genomics Platform"/>
            <consortium name="The Broad Institute Genome Sequencing Center for Infectious Disease"/>
            <person name="Wu L."/>
            <person name="Ma J."/>
        </authorList>
    </citation>
    <scope>NUCLEOTIDE SEQUENCE [LARGE SCALE GENOMIC DNA]</scope>
    <source>
        <strain evidence="7">CGMCC 4.7177</strain>
    </source>
</reference>
<evidence type="ECO:0000256" key="1">
    <source>
        <dbReference type="ARBA" id="ARBA00023015"/>
    </source>
</evidence>
<evidence type="ECO:0000256" key="2">
    <source>
        <dbReference type="ARBA" id="ARBA00023125"/>
    </source>
</evidence>
<dbReference type="InterPro" id="IPR009057">
    <property type="entry name" value="Homeodomain-like_sf"/>
</dbReference>
<dbReference type="InterPro" id="IPR050109">
    <property type="entry name" value="HTH-type_TetR-like_transc_reg"/>
</dbReference>
<keyword evidence="2 4" id="KW-0238">DNA-binding</keyword>
<dbReference type="RefSeq" id="WP_381179532.1">
    <property type="nucleotide sequence ID" value="NZ_JBHSFK010000059.1"/>
</dbReference>
<comment type="caution">
    <text evidence="6">The sequence shown here is derived from an EMBL/GenBank/DDBJ whole genome shotgun (WGS) entry which is preliminary data.</text>
</comment>
<evidence type="ECO:0000313" key="6">
    <source>
        <dbReference type="EMBL" id="MFC4507650.1"/>
    </source>
</evidence>
<dbReference type="Pfam" id="PF00440">
    <property type="entry name" value="TetR_N"/>
    <property type="match status" value="1"/>
</dbReference>
<keyword evidence="3" id="KW-0804">Transcription</keyword>
<feature type="domain" description="HTH tetR-type" evidence="5">
    <location>
        <begin position="8"/>
        <end position="68"/>
    </location>
</feature>
<keyword evidence="1" id="KW-0805">Transcription regulation</keyword>
<keyword evidence="7" id="KW-1185">Reference proteome</keyword>
<dbReference type="SUPFAM" id="SSF48498">
    <property type="entry name" value="Tetracyclin repressor-like, C-terminal domain"/>
    <property type="match status" value="1"/>
</dbReference>
<dbReference type="PRINTS" id="PR00455">
    <property type="entry name" value="HTHTETR"/>
</dbReference>
<organism evidence="6 7">
    <name type="scientific">Streptomyces vulcanius</name>
    <dbReference type="NCBI Taxonomy" id="1441876"/>
    <lineage>
        <taxon>Bacteria</taxon>
        <taxon>Bacillati</taxon>
        <taxon>Actinomycetota</taxon>
        <taxon>Actinomycetes</taxon>
        <taxon>Kitasatosporales</taxon>
        <taxon>Streptomycetaceae</taxon>
        <taxon>Streptomyces</taxon>
    </lineage>
</organism>
<dbReference type="Proteomes" id="UP001595839">
    <property type="component" value="Unassembled WGS sequence"/>
</dbReference>